<evidence type="ECO:0000313" key="3">
    <source>
        <dbReference type="Proteomes" id="UP001174909"/>
    </source>
</evidence>
<reference evidence="2" key="1">
    <citation type="submission" date="2023-03" db="EMBL/GenBank/DDBJ databases">
        <authorList>
            <person name="Steffen K."/>
            <person name="Cardenas P."/>
        </authorList>
    </citation>
    <scope>NUCLEOTIDE SEQUENCE</scope>
</reference>
<keyword evidence="1" id="KW-1133">Transmembrane helix</keyword>
<keyword evidence="1" id="KW-0812">Transmembrane</keyword>
<evidence type="ECO:0000313" key="2">
    <source>
        <dbReference type="EMBL" id="CAI7991891.1"/>
    </source>
</evidence>
<proteinExistence type="predicted"/>
<evidence type="ECO:0000256" key="1">
    <source>
        <dbReference type="SAM" id="Phobius"/>
    </source>
</evidence>
<organism evidence="2 3">
    <name type="scientific">Geodia barretti</name>
    <name type="common">Barrett's horny sponge</name>
    <dbReference type="NCBI Taxonomy" id="519541"/>
    <lineage>
        <taxon>Eukaryota</taxon>
        <taxon>Metazoa</taxon>
        <taxon>Porifera</taxon>
        <taxon>Demospongiae</taxon>
        <taxon>Heteroscleromorpha</taxon>
        <taxon>Tetractinellida</taxon>
        <taxon>Astrophorina</taxon>
        <taxon>Geodiidae</taxon>
        <taxon>Geodia</taxon>
    </lineage>
</organism>
<name>A0AA35W1K7_GEOBA</name>
<protein>
    <submittedName>
        <fullName evidence="2">Uncharacterized protein</fullName>
    </submittedName>
</protein>
<accession>A0AA35W1K7</accession>
<feature type="non-terminal residue" evidence="2">
    <location>
        <position position="1"/>
    </location>
</feature>
<feature type="transmembrane region" description="Helical" evidence="1">
    <location>
        <begin position="20"/>
        <end position="43"/>
    </location>
</feature>
<dbReference type="AlphaFoldDB" id="A0AA35W1K7"/>
<sequence>KITNKVFPGNKHTLVRQLLSFYYVIGTTWCIYCIFEGTGPHLYGHAPYRMMTNTYPPILYIEASCVCTSNKLRDI</sequence>
<comment type="caution">
    <text evidence="2">The sequence shown here is derived from an EMBL/GenBank/DDBJ whole genome shotgun (WGS) entry which is preliminary data.</text>
</comment>
<gene>
    <name evidence="2" type="ORF">GBAR_LOCUS849</name>
</gene>
<dbReference type="Proteomes" id="UP001174909">
    <property type="component" value="Unassembled WGS sequence"/>
</dbReference>
<dbReference type="EMBL" id="CASHTH010000131">
    <property type="protein sequence ID" value="CAI7991891.1"/>
    <property type="molecule type" value="Genomic_DNA"/>
</dbReference>
<keyword evidence="1" id="KW-0472">Membrane</keyword>
<keyword evidence="3" id="KW-1185">Reference proteome</keyword>